<dbReference type="GO" id="GO:0004383">
    <property type="term" value="F:guanylate cyclase activity"/>
    <property type="evidence" value="ECO:0007669"/>
    <property type="project" value="UniProtKB-EC"/>
</dbReference>
<dbReference type="GO" id="GO:0001653">
    <property type="term" value="F:peptide receptor activity"/>
    <property type="evidence" value="ECO:0007669"/>
    <property type="project" value="TreeGrafter"/>
</dbReference>
<keyword evidence="3 16" id="KW-0812">Transmembrane</keyword>
<evidence type="ECO:0000256" key="7">
    <source>
        <dbReference type="ARBA" id="ARBA00023134"/>
    </source>
</evidence>
<evidence type="ECO:0000259" key="17">
    <source>
        <dbReference type="PROSITE" id="PS50011"/>
    </source>
</evidence>
<protein>
    <recommendedName>
        <fullName evidence="2 14">Guanylate cyclase</fullName>
        <ecNumber evidence="2 14">4.6.1.2</ecNumber>
    </recommendedName>
</protein>
<dbReference type="SUPFAM" id="SSF53822">
    <property type="entry name" value="Periplasmic binding protein-like I"/>
    <property type="match status" value="1"/>
</dbReference>
<dbReference type="InterPro" id="IPR001828">
    <property type="entry name" value="ANF_lig-bd_rcpt"/>
</dbReference>
<dbReference type="EC" id="4.6.1.2" evidence="2 14"/>
<dbReference type="Gene3D" id="3.40.50.2300">
    <property type="match status" value="2"/>
</dbReference>
<dbReference type="InterPro" id="IPR011009">
    <property type="entry name" value="Kinase-like_dom_sf"/>
</dbReference>
<keyword evidence="20" id="KW-1185">Reference proteome</keyword>
<dbReference type="GO" id="GO:0005524">
    <property type="term" value="F:ATP binding"/>
    <property type="evidence" value="ECO:0007669"/>
    <property type="project" value="InterPro"/>
</dbReference>
<proteinExistence type="inferred from homology"/>
<evidence type="ECO:0000256" key="11">
    <source>
        <dbReference type="ARBA" id="ARBA00023239"/>
    </source>
</evidence>
<evidence type="ECO:0000256" key="14">
    <source>
        <dbReference type="RuleBase" id="RU003431"/>
    </source>
</evidence>
<keyword evidence="6 16" id="KW-1133">Transmembrane helix</keyword>
<evidence type="ECO:0000256" key="12">
    <source>
        <dbReference type="ARBA" id="ARBA00023293"/>
    </source>
</evidence>
<dbReference type="PROSITE" id="PS00452">
    <property type="entry name" value="GUANYLATE_CYCLASE_1"/>
    <property type="match status" value="1"/>
</dbReference>
<evidence type="ECO:0000256" key="5">
    <source>
        <dbReference type="ARBA" id="ARBA00022741"/>
    </source>
</evidence>
<dbReference type="InterPro" id="IPR050401">
    <property type="entry name" value="Cyclic_nucleotide_synthase"/>
</dbReference>
<feature type="non-terminal residue" evidence="19">
    <location>
        <position position="1088"/>
    </location>
</feature>
<evidence type="ECO:0000256" key="10">
    <source>
        <dbReference type="ARBA" id="ARBA00023180"/>
    </source>
</evidence>
<reference evidence="19 20" key="1">
    <citation type="submission" date="2019-08" db="EMBL/GenBank/DDBJ databases">
        <title>A chromosome-level genome assembly, high-density linkage maps, and genome scans reveal the genomic architecture of hybrid incompatibilities underlying speciation via character displacement in darters (Percidae: Etheostominae).</title>
        <authorList>
            <person name="Moran R.L."/>
            <person name="Catchen J.M."/>
            <person name="Fuller R.C."/>
        </authorList>
    </citation>
    <scope>NUCLEOTIDE SEQUENCE [LARGE SCALE GENOMIC DNA]</scope>
    <source>
        <strain evidence="19">EspeVRDwgs_2016</strain>
        <tissue evidence="19">Muscle</tissue>
    </source>
</reference>
<evidence type="ECO:0000256" key="2">
    <source>
        <dbReference type="ARBA" id="ARBA00012202"/>
    </source>
</evidence>
<dbReference type="SUPFAM" id="SSF55073">
    <property type="entry name" value="Nucleotide cyclase"/>
    <property type="match status" value="1"/>
</dbReference>
<evidence type="ECO:0000256" key="9">
    <source>
        <dbReference type="ARBA" id="ARBA00023170"/>
    </source>
</evidence>
<dbReference type="PANTHER" id="PTHR11920">
    <property type="entry name" value="GUANYLYL CYCLASE"/>
    <property type="match status" value="1"/>
</dbReference>
<keyword evidence="8 16" id="KW-0472">Membrane</keyword>
<accession>A0A5J5CHI6</accession>
<dbReference type="InterPro" id="IPR001170">
    <property type="entry name" value="ANPR/GUC"/>
</dbReference>
<dbReference type="GO" id="GO:0035556">
    <property type="term" value="P:intracellular signal transduction"/>
    <property type="evidence" value="ECO:0007669"/>
    <property type="project" value="InterPro"/>
</dbReference>
<dbReference type="Pfam" id="PF00211">
    <property type="entry name" value="Guanylate_cyc"/>
    <property type="match status" value="1"/>
</dbReference>
<dbReference type="GO" id="GO:0005525">
    <property type="term" value="F:GTP binding"/>
    <property type="evidence" value="ECO:0007669"/>
    <property type="project" value="UniProtKB-KW"/>
</dbReference>
<evidence type="ECO:0000256" key="13">
    <source>
        <dbReference type="RuleBase" id="RU000405"/>
    </source>
</evidence>
<keyword evidence="11 13" id="KW-0456">Lyase</keyword>
<evidence type="ECO:0000256" key="3">
    <source>
        <dbReference type="ARBA" id="ARBA00022692"/>
    </source>
</evidence>
<sequence>MSAMLRAVYSPGMRHTLVLYFTLTAASVISNNTNGSHRLIIGFQAPWNMSFPFSALRLGSAIQIAMEKVNTNPSFLGNYSLDFVYMDTDCKPKVSLGGFIHQVWTENVSALFGPACPEEAEVTGLIASTWNIPMFGFVGQSSKMDNTDIYDSYIKVVPPLKRSSEVLVKTLEFFGWNHIAMIGGGLESNTWDKVDALWKTFENPLRDKFKLAAAVKFDTSNPRLVYEHVKFISTVARVIVILTNRKDSLALLLEADRQGLMNGDYMFFLVQHFEVSGSVDNLWPYALNSRFNPGAISAFDMTFVIGQKSYDGYEYYDFFEQVFERLKRHPFHSNLSSEKEVSPYSAYLHDAVLLYAMGLKEVLKDGENPHDGRQLLQRLKNKSKIRFNGQRLCLLLWSGREEDPPLTNQNVVSTMNSVNGSVMVKVTLAKWPSCKPEIHQLFHKHSGQVNHRHNLLSWWDADITLLALLVTFPIIGLLAVMCIGVLTLQKLRLKLRLGDSYWWLIDYSNITVIRNKSGSQGLSLSTARHSGSGGSQSNFSNNSYGLRDKTGREHVYTTIGLYQGNQVAIKYIKNHAHCIVQKPSIIAEFNLVKQIKEMKHENLVQFFGVCIEQPNVCLVTQYCRKGSLKDVLRSTDVELEGMFKLSFAYDIVNGMEFIHKSNLRFHGNLKPSTCLVDSRLQIKLSGFGLWEFKYGEKNKIIPLENPEALFWTAPELLRRVSLQVNGMPKADIFSFAIIMWELMYNAKYGPYHEVNLEPKEIIMQLQKPFQGQYLRPALSEELCDENINILLKACWNENPDHRPPFAAIRRQLKDNSPNSHANILDNMVDKLEKYANHLEEVVEERTNQLTVEKTRADMLLSSMLPRYIAEKLMAGKSVEPQSYDMVTIFFSDIVGFTSMCSVSSAMEVVTFLNDLYSLFDDIIKIYDVYKVETIGDAYMVASGLPISNGYQHALEICTMALHFLSAIKVFKIHHMPTESLAIRIGIHSGPVVAGVVGTTMPRYCLFGDTVNMASRMESNSLPLRIHISQCTADILVQAGSFVLEERGEVEMKGKGSHKTYWLLSKEGFNPPVIAHSPPPADSLKLQTE</sequence>
<dbReference type="GO" id="GO:0004672">
    <property type="term" value="F:protein kinase activity"/>
    <property type="evidence" value="ECO:0007669"/>
    <property type="project" value="InterPro"/>
</dbReference>
<keyword evidence="9" id="KW-0675">Receptor</keyword>
<dbReference type="SUPFAM" id="SSF56112">
    <property type="entry name" value="Protein kinase-like (PK-like)"/>
    <property type="match status" value="1"/>
</dbReference>
<comment type="catalytic activity">
    <reaction evidence="14">
        <text>GTP = 3',5'-cyclic GMP + diphosphate</text>
        <dbReference type="Rhea" id="RHEA:13665"/>
        <dbReference type="ChEBI" id="CHEBI:33019"/>
        <dbReference type="ChEBI" id="CHEBI:37565"/>
        <dbReference type="ChEBI" id="CHEBI:57746"/>
        <dbReference type="EC" id="4.6.1.2"/>
    </reaction>
</comment>
<dbReference type="Gene3D" id="6.10.250.780">
    <property type="match status" value="1"/>
</dbReference>
<dbReference type="GO" id="GO:0004016">
    <property type="term" value="F:adenylate cyclase activity"/>
    <property type="evidence" value="ECO:0007669"/>
    <property type="project" value="TreeGrafter"/>
</dbReference>
<comment type="similarity">
    <text evidence="13">Belongs to the adenylyl cyclase class-4/guanylyl cyclase family.</text>
</comment>
<dbReference type="Pfam" id="PF07714">
    <property type="entry name" value="PK_Tyr_Ser-Thr"/>
    <property type="match status" value="1"/>
</dbReference>
<dbReference type="InterPro" id="IPR018297">
    <property type="entry name" value="A/G_cyclase_CS"/>
</dbReference>
<dbReference type="InterPro" id="IPR028082">
    <property type="entry name" value="Peripla_BP_I"/>
</dbReference>
<dbReference type="InterPro" id="IPR029787">
    <property type="entry name" value="Nucleotide_cyclase"/>
</dbReference>
<evidence type="ECO:0000256" key="8">
    <source>
        <dbReference type="ARBA" id="ARBA00023136"/>
    </source>
</evidence>
<organism evidence="19 20">
    <name type="scientific">Etheostoma spectabile</name>
    <name type="common">orangethroat darter</name>
    <dbReference type="NCBI Taxonomy" id="54343"/>
    <lineage>
        <taxon>Eukaryota</taxon>
        <taxon>Metazoa</taxon>
        <taxon>Chordata</taxon>
        <taxon>Craniata</taxon>
        <taxon>Vertebrata</taxon>
        <taxon>Euteleostomi</taxon>
        <taxon>Actinopterygii</taxon>
        <taxon>Neopterygii</taxon>
        <taxon>Teleostei</taxon>
        <taxon>Neoteleostei</taxon>
        <taxon>Acanthomorphata</taxon>
        <taxon>Eupercaria</taxon>
        <taxon>Perciformes</taxon>
        <taxon>Percoidei</taxon>
        <taxon>Percidae</taxon>
        <taxon>Etheostomatinae</taxon>
        <taxon>Etheostoma</taxon>
    </lineage>
</organism>
<dbReference type="Pfam" id="PF01094">
    <property type="entry name" value="ANF_receptor"/>
    <property type="match status" value="1"/>
</dbReference>
<dbReference type="PROSITE" id="PS50125">
    <property type="entry name" value="GUANYLATE_CYCLASE_2"/>
    <property type="match status" value="1"/>
</dbReference>
<dbReference type="FunFam" id="3.30.70.1230:FF:000004">
    <property type="entry name" value="Guanylate cyclase"/>
    <property type="match status" value="1"/>
</dbReference>
<dbReference type="GO" id="GO:0005886">
    <property type="term" value="C:plasma membrane"/>
    <property type="evidence" value="ECO:0007669"/>
    <property type="project" value="TreeGrafter"/>
</dbReference>
<keyword evidence="12 14" id="KW-0141">cGMP biosynthesis</keyword>
<evidence type="ECO:0000256" key="6">
    <source>
        <dbReference type="ARBA" id="ARBA00022989"/>
    </source>
</evidence>
<feature type="region of interest" description="Disordered" evidence="15">
    <location>
        <begin position="524"/>
        <end position="546"/>
    </location>
</feature>
<dbReference type="AlphaFoldDB" id="A0A5J5CHI6"/>
<dbReference type="PANTHER" id="PTHR11920:SF500">
    <property type="entry name" value="GUANYLATE CYCLASE 2G"/>
    <property type="match status" value="1"/>
</dbReference>
<name>A0A5J5CHI6_9PERO</name>
<feature type="domain" description="Protein kinase" evidence="17">
    <location>
        <begin position="524"/>
        <end position="823"/>
    </location>
</feature>
<evidence type="ECO:0000256" key="1">
    <source>
        <dbReference type="ARBA" id="ARBA00004479"/>
    </source>
</evidence>
<gene>
    <name evidence="19" type="ORF">FQN60_002875</name>
</gene>
<dbReference type="Gene3D" id="1.10.510.10">
    <property type="entry name" value="Transferase(Phosphotransferase) domain 1"/>
    <property type="match status" value="1"/>
</dbReference>
<dbReference type="GO" id="GO:0007168">
    <property type="term" value="P:receptor guanylyl cyclase signaling pathway"/>
    <property type="evidence" value="ECO:0007669"/>
    <property type="project" value="TreeGrafter"/>
</dbReference>
<evidence type="ECO:0000313" key="20">
    <source>
        <dbReference type="Proteomes" id="UP000327493"/>
    </source>
</evidence>
<evidence type="ECO:0000256" key="16">
    <source>
        <dbReference type="SAM" id="Phobius"/>
    </source>
</evidence>
<dbReference type="CDD" id="cd07302">
    <property type="entry name" value="CHD"/>
    <property type="match status" value="1"/>
</dbReference>
<dbReference type="PRINTS" id="PR00255">
    <property type="entry name" value="NATPEPTIDER"/>
</dbReference>
<evidence type="ECO:0000259" key="18">
    <source>
        <dbReference type="PROSITE" id="PS50125"/>
    </source>
</evidence>
<dbReference type="PROSITE" id="PS50011">
    <property type="entry name" value="PROTEIN_KINASE_DOM"/>
    <property type="match status" value="1"/>
</dbReference>
<keyword evidence="7" id="KW-0342">GTP-binding</keyword>
<dbReference type="Gene3D" id="3.30.70.1230">
    <property type="entry name" value="Nucleotide cyclase"/>
    <property type="match status" value="1"/>
</dbReference>
<keyword evidence="4" id="KW-0732">Signal</keyword>
<dbReference type="SMART" id="SM00044">
    <property type="entry name" value="CYCc"/>
    <property type="match status" value="1"/>
</dbReference>
<dbReference type="InterPro" id="IPR000719">
    <property type="entry name" value="Prot_kinase_dom"/>
</dbReference>
<comment type="subcellular location">
    <subcellularLocation>
        <location evidence="1">Membrane</location>
        <topology evidence="1">Single-pass type I membrane protein</topology>
    </subcellularLocation>
</comment>
<dbReference type="InterPro" id="IPR001245">
    <property type="entry name" value="Ser-Thr/Tyr_kinase_cat_dom"/>
</dbReference>
<dbReference type="EMBL" id="VOFY01000021">
    <property type="protein sequence ID" value="KAA8581294.1"/>
    <property type="molecule type" value="Genomic_DNA"/>
</dbReference>
<dbReference type="InterPro" id="IPR001054">
    <property type="entry name" value="A/G_cyclase"/>
</dbReference>
<evidence type="ECO:0000256" key="4">
    <source>
        <dbReference type="ARBA" id="ARBA00022729"/>
    </source>
</evidence>
<evidence type="ECO:0000313" key="19">
    <source>
        <dbReference type="EMBL" id="KAA8581294.1"/>
    </source>
</evidence>
<feature type="transmembrane region" description="Helical" evidence="16">
    <location>
        <begin position="463"/>
        <end position="488"/>
    </location>
</feature>
<dbReference type="Proteomes" id="UP000327493">
    <property type="component" value="Chromosome 21"/>
</dbReference>
<keyword evidence="5" id="KW-0547">Nucleotide-binding</keyword>
<feature type="domain" description="Guanylate cyclase" evidence="18">
    <location>
        <begin position="887"/>
        <end position="1017"/>
    </location>
</feature>
<evidence type="ECO:0000256" key="15">
    <source>
        <dbReference type="SAM" id="MobiDB-lite"/>
    </source>
</evidence>
<keyword evidence="10" id="KW-0325">Glycoprotein</keyword>
<comment type="caution">
    <text evidence="19">The sequence shown here is derived from an EMBL/GenBank/DDBJ whole genome shotgun (WGS) entry which is preliminary data.</text>
</comment>